<evidence type="ECO:0000313" key="1">
    <source>
        <dbReference type="EMBL" id="SNT00321.1"/>
    </source>
</evidence>
<dbReference type="InterPro" id="IPR036287">
    <property type="entry name" value="Rv1873-like_sf"/>
</dbReference>
<dbReference type="InterPro" id="IPR014937">
    <property type="entry name" value="DUF1810"/>
</dbReference>
<proteinExistence type="predicted"/>
<dbReference type="Proteomes" id="UP000198426">
    <property type="component" value="Unassembled WGS sequence"/>
</dbReference>
<sequence length="147" mass="16199">MFDETDLERFVEAQDEHGAWAEAMAEIDAGLKQGHWIWYVYPQLRGLGHSHRATYFGLSGAEEARRYLAHPVLGPRLEESVLRLMAHAGRSPERILGDVDAVKVQSCATLFAAVAADPRPFDAVLEAFFGGERCGATLDMLAENGRA</sequence>
<dbReference type="OrthoDB" id="9801870at2"/>
<dbReference type="AlphaFoldDB" id="A0A239J332"/>
<dbReference type="Gene3D" id="1.25.40.380">
    <property type="entry name" value="Protein of unknown function DUF1810"/>
    <property type="match status" value="1"/>
</dbReference>
<organism evidence="1 2">
    <name type="scientific">Tropicimonas sediminicola</name>
    <dbReference type="NCBI Taxonomy" id="1031541"/>
    <lineage>
        <taxon>Bacteria</taxon>
        <taxon>Pseudomonadati</taxon>
        <taxon>Pseudomonadota</taxon>
        <taxon>Alphaproteobacteria</taxon>
        <taxon>Rhodobacterales</taxon>
        <taxon>Roseobacteraceae</taxon>
        <taxon>Tropicimonas</taxon>
    </lineage>
</organism>
<dbReference type="EMBL" id="FZOY01000005">
    <property type="protein sequence ID" value="SNT00321.1"/>
    <property type="molecule type" value="Genomic_DNA"/>
</dbReference>
<dbReference type="SUPFAM" id="SSF140736">
    <property type="entry name" value="Rv1873-like"/>
    <property type="match status" value="1"/>
</dbReference>
<reference evidence="1 2" key="1">
    <citation type="submission" date="2017-06" db="EMBL/GenBank/DDBJ databases">
        <authorList>
            <person name="Kim H.J."/>
            <person name="Triplett B.A."/>
        </authorList>
    </citation>
    <scope>NUCLEOTIDE SEQUENCE [LARGE SCALE GENOMIC DNA]</scope>
    <source>
        <strain evidence="1 2">DSM 29339</strain>
    </source>
</reference>
<evidence type="ECO:0000313" key="2">
    <source>
        <dbReference type="Proteomes" id="UP000198426"/>
    </source>
</evidence>
<dbReference type="PIRSF" id="PIRSF008546">
    <property type="entry name" value="UCP008546"/>
    <property type="match status" value="1"/>
</dbReference>
<dbReference type="Pfam" id="PF08837">
    <property type="entry name" value="DUF1810"/>
    <property type="match status" value="1"/>
</dbReference>
<dbReference type="RefSeq" id="WP_089233672.1">
    <property type="nucleotide sequence ID" value="NZ_FZOY01000005.1"/>
</dbReference>
<keyword evidence="2" id="KW-1185">Reference proteome</keyword>
<accession>A0A239J332</accession>
<protein>
    <submittedName>
        <fullName evidence="1">Uncharacterized protein, DUF1810 family</fullName>
    </submittedName>
</protein>
<gene>
    <name evidence="1" type="ORF">SAMN05421757_10583</name>
</gene>
<name>A0A239J332_9RHOB</name>